<sequence length="68" mass="7537">MTVEIIVNGSCTACGRCRKICPKGPKVWDRRIDEKEKMVYFAKKPGSCLFCKNCVGVCPVEALSVINI</sequence>
<evidence type="ECO:0000313" key="2">
    <source>
        <dbReference type="Proteomes" id="UP000315423"/>
    </source>
</evidence>
<evidence type="ECO:0000313" key="1">
    <source>
        <dbReference type="EMBL" id="TKY92484.1"/>
    </source>
</evidence>
<comment type="caution">
    <text evidence="1">The sequence shown here is derived from an EMBL/GenBank/DDBJ whole genome shotgun (WGS) entry which is preliminary data.</text>
</comment>
<protein>
    <submittedName>
        <fullName evidence="1">4Fe-4S dicluster domain-containing protein</fullName>
    </submittedName>
</protein>
<dbReference type="Proteomes" id="UP000315423">
    <property type="component" value="Unassembled WGS sequence"/>
</dbReference>
<name>A0AC61SDV3_9EURY</name>
<accession>A0AC61SDV3</accession>
<organism evidence="1 2">
    <name type="scientific">Candidatus Methanomarinus sp</name>
    <dbReference type="NCBI Taxonomy" id="3386244"/>
    <lineage>
        <taxon>Archaea</taxon>
        <taxon>Methanobacteriati</taxon>
        <taxon>Methanobacteriota</taxon>
        <taxon>Stenosarchaea group</taxon>
        <taxon>Methanomicrobia</taxon>
        <taxon>Methanosarcinales</taxon>
        <taxon>ANME-2 cluster</taxon>
        <taxon>Candidatus Methanocomedenaceae</taxon>
        <taxon>Candidatus Methanomarinus</taxon>
    </lineage>
</organism>
<dbReference type="EMBL" id="QYBA01000009">
    <property type="protein sequence ID" value="TKY92484.1"/>
    <property type="molecule type" value="Genomic_DNA"/>
</dbReference>
<proteinExistence type="predicted"/>
<reference evidence="1" key="1">
    <citation type="submission" date="2018-09" db="EMBL/GenBank/DDBJ databases">
        <title>A genomic encyclopedia of anaerobic methanotrophic archaea.</title>
        <authorList>
            <person name="Skennerton C.T."/>
            <person name="Chadwick G.L."/>
            <person name="Laso-Perez R."/>
            <person name="Leu A.O."/>
            <person name="Speth D.R."/>
            <person name="Yu H."/>
            <person name="Morgan-Lang C."/>
            <person name="Hatzenpichler R."/>
            <person name="Goudeau D."/>
            <person name="Malmstrom R."/>
            <person name="Woyke T."/>
            <person name="Hallam S."/>
            <person name="Tyson G.W."/>
            <person name="Wegener G."/>
            <person name="Boetius A."/>
            <person name="Orphan V.J."/>
        </authorList>
    </citation>
    <scope>NUCLEOTIDE SEQUENCE</scope>
    <source>
        <strain evidence="1">CONS3730D10UFb2</strain>
    </source>
</reference>
<gene>
    <name evidence="1" type="ORF">C5S46_00390</name>
</gene>